<organism evidence="7 8">
    <name type="scientific">Paenimyroides tangerinum</name>
    <dbReference type="NCBI Taxonomy" id="2488728"/>
    <lineage>
        <taxon>Bacteria</taxon>
        <taxon>Pseudomonadati</taxon>
        <taxon>Bacteroidota</taxon>
        <taxon>Flavobacteriia</taxon>
        <taxon>Flavobacteriales</taxon>
        <taxon>Flavobacteriaceae</taxon>
        <taxon>Paenimyroides</taxon>
    </lineage>
</organism>
<dbReference type="PANTHER" id="PTHR33529:SF6">
    <property type="entry name" value="YJGP_YJGQ FAMILY PERMEASE"/>
    <property type="match status" value="1"/>
</dbReference>
<protein>
    <submittedName>
        <fullName evidence="7">LptF/LptG family permease</fullName>
    </submittedName>
</protein>
<dbReference type="OrthoDB" id="1096108at2"/>
<feature type="transmembrane region" description="Helical" evidence="6">
    <location>
        <begin position="430"/>
        <end position="449"/>
    </location>
</feature>
<dbReference type="EMBL" id="RQVQ01000043">
    <property type="protein sequence ID" value="RRJ88123.1"/>
    <property type="molecule type" value="Genomic_DNA"/>
</dbReference>
<keyword evidence="4 6" id="KW-1133">Transmembrane helix</keyword>
<evidence type="ECO:0000256" key="1">
    <source>
        <dbReference type="ARBA" id="ARBA00004651"/>
    </source>
</evidence>
<evidence type="ECO:0000256" key="6">
    <source>
        <dbReference type="SAM" id="Phobius"/>
    </source>
</evidence>
<dbReference type="GO" id="GO:0015920">
    <property type="term" value="P:lipopolysaccharide transport"/>
    <property type="evidence" value="ECO:0007669"/>
    <property type="project" value="TreeGrafter"/>
</dbReference>
<reference evidence="7 8" key="1">
    <citation type="submission" date="2018-11" db="EMBL/GenBank/DDBJ databases">
        <title>Flavobacterium sp. nov., YIM 102701-2 draft genome.</title>
        <authorList>
            <person name="Li G."/>
            <person name="Jiang Y."/>
        </authorList>
    </citation>
    <scope>NUCLEOTIDE SEQUENCE [LARGE SCALE GENOMIC DNA]</scope>
    <source>
        <strain evidence="7 8">YIM 102701-2</strain>
    </source>
</reference>
<evidence type="ECO:0000256" key="2">
    <source>
        <dbReference type="ARBA" id="ARBA00022475"/>
    </source>
</evidence>
<dbReference type="Pfam" id="PF03739">
    <property type="entry name" value="LptF_LptG"/>
    <property type="match status" value="1"/>
</dbReference>
<dbReference type="PANTHER" id="PTHR33529">
    <property type="entry name" value="SLR0882 PROTEIN-RELATED"/>
    <property type="match status" value="1"/>
</dbReference>
<comment type="caution">
    <text evidence="7">The sequence shown here is derived from an EMBL/GenBank/DDBJ whole genome shotgun (WGS) entry which is preliminary data.</text>
</comment>
<dbReference type="RefSeq" id="WP_125019994.1">
    <property type="nucleotide sequence ID" value="NZ_RQVQ01000043.1"/>
</dbReference>
<feature type="transmembrane region" description="Helical" evidence="6">
    <location>
        <begin position="401"/>
        <end position="418"/>
    </location>
</feature>
<keyword evidence="3 6" id="KW-0812">Transmembrane</keyword>
<dbReference type="AlphaFoldDB" id="A0A3P3W620"/>
<sequence length="494" mass="56316">MKILDRYILTTFIKTFLSVFAILYFIFVLQGVWVFIAELAGKDLDVLTIVKFLFYYSPKMIPMVLPLSVLLASIMTFGDFSENYEFAAMKSAGISLQRAMRSLIIFILILAGISFWFVNDVAPKSEYKFVNLRKDILQTKPAMAITAGQFNDLGNINIKVDEKSGDRGQHLKNVTMHIKSNSNFENNTVIKAENGELETEDGSSILQLHLFNGNYYEDVSPSKNNNASQNKLPFVKTYFKKYTINIDLSEFDNSDEEKIEIANTASMMSVNQLNYTIDSLNNNFKDENKSNLDNLELRVNSQLSNQMKTKKDSVSQNNSDVIKLVDDQSRNTKIQIYRLASSNVESIFFTLKNNEQAMFEKQKNINRHYISFYEKFVVAFSCLLMFFIGAPLGAIIRKGGLGLPMVFAVLIFITYHFINTFGRKLAQENGIDPALGAWLSTLVLLPLAISFTSKATKDRGINSFDNIIYSVKEFFKKIFNKKQHKDVKHTTKHN</sequence>
<feature type="transmembrane region" description="Helical" evidence="6">
    <location>
        <begin position="12"/>
        <end position="36"/>
    </location>
</feature>
<evidence type="ECO:0000256" key="3">
    <source>
        <dbReference type="ARBA" id="ARBA00022692"/>
    </source>
</evidence>
<comment type="subcellular location">
    <subcellularLocation>
        <location evidence="1">Cell membrane</location>
        <topology evidence="1">Multi-pass membrane protein</topology>
    </subcellularLocation>
</comment>
<evidence type="ECO:0000313" key="8">
    <source>
        <dbReference type="Proteomes" id="UP000275719"/>
    </source>
</evidence>
<proteinExistence type="predicted"/>
<evidence type="ECO:0000256" key="4">
    <source>
        <dbReference type="ARBA" id="ARBA00022989"/>
    </source>
</evidence>
<accession>A0A3P3W620</accession>
<gene>
    <name evidence="7" type="ORF">EG240_14065</name>
</gene>
<dbReference type="GO" id="GO:0043190">
    <property type="term" value="C:ATP-binding cassette (ABC) transporter complex"/>
    <property type="evidence" value="ECO:0007669"/>
    <property type="project" value="TreeGrafter"/>
</dbReference>
<dbReference type="Proteomes" id="UP000275719">
    <property type="component" value="Unassembled WGS sequence"/>
</dbReference>
<keyword evidence="2" id="KW-1003">Cell membrane</keyword>
<feature type="transmembrane region" description="Helical" evidence="6">
    <location>
        <begin position="376"/>
        <end position="394"/>
    </location>
</feature>
<keyword evidence="5 6" id="KW-0472">Membrane</keyword>
<evidence type="ECO:0000313" key="7">
    <source>
        <dbReference type="EMBL" id="RRJ88123.1"/>
    </source>
</evidence>
<name>A0A3P3W620_9FLAO</name>
<dbReference type="InterPro" id="IPR005495">
    <property type="entry name" value="LptG/LptF_permease"/>
</dbReference>
<evidence type="ECO:0000256" key="5">
    <source>
        <dbReference type="ARBA" id="ARBA00023136"/>
    </source>
</evidence>
<keyword evidence="8" id="KW-1185">Reference proteome</keyword>
<feature type="transmembrane region" description="Helical" evidence="6">
    <location>
        <begin position="56"/>
        <end position="78"/>
    </location>
</feature>
<feature type="transmembrane region" description="Helical" evidence="6">
    <location>
        <begin position="99"/>
        <end position="118"/>
    </location>
</feature>